<keyword evidence="2" id="KW-1185">Reference proteome</keyword>
<dbReference type="Pfam" id="PF01019">
    <property type="entry name" value="G_glu_transpept"/>
    <property type="match status" value="1"/>
</dbReference>
<dbReference type="InterPro" id="IPR029055">
    <property type="entry name" value="Ntn_hydrolases_N"/>
</dbReference>
<accession>A0ABX0W8F2</accession>
<dbReference type="PANTHER" id="PTHR43881:SF1">
    <property type="entry name" value="GAMMA-GLUTAMYLTRANSPEPTIDASE (AFU_ORTHOLOGUE AFUA_4G13580)"/>
    <property type="match status" value="1"/>
</dbReference>
<organism evidence="1 2">
    <name type="scientific">Parasedimentitalea denitrificans</name>
    <dbReference type="NCBI Taxonomy" id="2211118"/>
    <lineage>
        <taxon>Bacteria</taxon>
        <taxon>Pseudomonadati</taxon>
        <taxon>Pseudomonadota</taxon>
        <taxon>Alphaproteobacteria</taxon>
        <taxon>Rhodobacterales</taxon>
        <taxon>Paracoccaceae</taxon>
        <taxon>Parasedimentitalea</taxon>
    </lineage>
</organism>
<protein>
    <submittedName>
        <fullName evidence="1">Gamma-glutamyltransferase</fullName>
    </submittedName>
</protein>
<evidence type="ECO:0000313" key="1">
    <source>
        <dbReference type="EMBL" id="NIZ61882.1"/>
    </source>
</evidence>
<sequence>MRDFQAPGRSAVFAENGICATSHPLAAGVAVDILKRGGNAMDAAIAGAVLLGICEPQMTGIGGDCFMLYTRPGSDDIQAINGSGRAPAAANAAALREQGLDIVPPGSPHAVTIPCAMDAFCHLAETEGKLGLDAVLEPAIHYADAGVPVAPRVAFDWANDAETLQGTARRDYLFVGQPPHVGQMFRSPGQAEVLRRVARDGRDAFYTGEVADDMLTALQQQGGVHVADDFANAACSTETPVSGDYQGMELVEHPPNGQGATAILMLNILKHFDIGAMDPFGAQRVHIEAEAAKLAYDARNRFIADPDHMSRLQHMLSPETAAKLAALINPSKAMPAAAPLSESVHKDTVYITVVDKDRMAVSLIYSIFRGFGTGIASDKFGILLQNRGSGFTLQEGHPNELGGDKRPMHTIIPGMLRQNGKVLMPFGVMGGAYQPNGHARFLSNLTDFGMDIQTAMNAPRSFSDNGVLKIERGYSDEVRQQLADLGHSVDVPPTAIGGSQAIRIRSDGVLEGASDPRKDGCALGY</sequence>
<gene>
    <name evidence="1" type="ORF">DL239_12950</name>
</gene>
<evidence type="ECO:0000313" key="2">
    <source>
        <dbReference type="Proteomes" id="UP001429564"/>
    </source>
</evidence>
<dbReference type="InterPro" id="IPR052896">
    <property type="entry name" value="GGT-like_enzyme"/>
</dbReference>
<dbReference type="RefSeq" id="WP_167684516.1">
    <property type="nucleotide sequence ID" value="NZ_QHLQ01000012.1"/>
</dbReference>
<reference evidence="1 2" key="1">
    <citation type="submission" date="2018-05" db="EMBL/GenBank/DDBJ databases">
        <authorList>
            <person name="Zhang Y.-J."/>
        </authorList>
    </citation>
    <scope>NUCLEOTIDE SEQUENCE [LARGE SCALE GENOMIC DNA]</scope>
    <source>
        <strain evidence="1 2">CY04</strain>
    </source>
</reference>
<dbReference type="PRINTS" id="PR01210">
    <property type="entry name" value="GGTRANSPTASE"/>
</dbReference>
<dbReference type="InterPro" id="IPR043137">
    <property type="entry name" value="GGT_ssub_C"/>
</dbReference>
<dbReference type="EMBL" id="QHLQ01000012">
    <property type="protein sequence ID" value="NIZ61882.1"/>
    <property type="molecule type" value="Genomic_DNA"/>
</dbReference>
<dbReference type="Gene3D" id="3.60.20.40">
    <property type="match status" value="1"/>
</dbReference>
<dbReference type="PANTHER" id="PTHR43881">
    <property type="entry name" value="GAMMA-GLUTAMYLTRANSPEPTIDASE (AFU_ORTHOLOGUE AFUA_4G13580)"/>
    <property type="match status" value="1"/>
</dbReference>
<dbReference type="Proteomes" id="UP001429564">
    <property type="component" value="Unassembled WGS sequence"/>
</dbReference>
<name>A0ABX0W8F2_9RHOB</name>
<dbReference type="SUPFAM" id="SSF56235">
    <property type="entry name" value="N-terminal nucleophile aminohydrolases (Ntn hydrolases)"/>
    <property type="match status" value="1"/>
</dbReference>
<proteinExistence type="predicted"/>
<dbReference type="InterPro" id="IPR043138">
    <property type="entry name" value="GGT_lsub"/>
</dbReference>
<dbReference type="Gene3D" id="1.10.246.130">
    <property type="match status" value="1"/>
</dbReference>
<comment type="caution">
    <text evidence="1">The sequence shown here is derived from an EMBL/GenBank/DDBJ whole genome shotgun (WGS) entry which is preliminary data.</text>
</comment>